<dbReference type="Proteomes" id="UP000828390">
    <property type="component" value="Unassembled WGS sequence"/>
</dbReference>
<organism evidence="1 2">
    <name type="scientific">Dreissena polymorpha</name>
    <name type="common">Zebra mussel</name>
    <name type="synonym">Mytilus polymorpha</name>
    <dbReference type="NCBI Taxonomy" id="45954"/>
    <lineage>
        <taxon>Eukaryota</taxon>
        <taxon>Metazoa</taxon>
        <taxon>Spiralia</taxon>
        <taxon>Lophotrochozoa</taxon>
        <taxon>Mollusca</taxon>
        <taxon>Bivalvia</taxon>
        <taxon>Autobranchia</taxon>
        <taxon>Heteroconchia</taxon>
        <taxon>Euheterodonta</taxon>
        <taxon>Imparidentia</taxon>
        <taxon>Neoheterodontei</taxon>
        <taxon>Myida</taxon>
        <taxon>Dreissenoidea</taxon>
        <taxon>Dreissenidae</taxon>
        <taxon>Dreissena</taxon>
    </lineage>
</organism>
<reference evidence="1" key="1">
    <citation type="journal article" date="2019" name="bioRxiv">
        <title>The Genome of the Zebra Mussel, Dreissena polymorpha: A Resource for Invasive Species Research.</title>
        <authorList>
            <person name="McCartney M.A."/>
            <person name="Auch B."/>
            <person name="Kono T."/>
            <person name="Mallez S."/>
            <person name="Zhang Y."/>
            <person name="Obille A."/>
            <person name="Becker A."/>
            <person name="Abrahante J.E."/>
            <person name="Garbe J."/>
            <person name="Badalamenti J.P."/>
            <person name="Herman A."/>
            <person name="Mangelson H."/>
            <person name="Liachko I."/>
            <person name="Sullivan S."/>
            <person name="Sone E.D."/>
            <person name="Koren S."/>
            <person name="Silverstein K.A.T."/>
            <person name="Beckman K.B."/>
            <person name="Gohl D.M."/>
        </authorList>
    </citation>
    <scope>NUCLEOTIDE SEQUENCE</scope>
    <source>
        <strain evidence="1">Duluth1</strain>
        <tissue evidence="1">Whole animal</tissue>
    </source>
</reference>
<name>A0A9D4KPW6_DREPO</name>
<reference evidence="1" key="2">
    <citation type="submission" date="2020-11" db="EMBL/GenBank/DDBJ databases">
        <authorList>
            <person name="McCartney M.A."/>
            <person name="Auch B."/>
            <person name="Kono T."/>
            <person name="Mallez S."/>
            <person name="Becker A."/>
            <person name="Gohl D.M."/>
            <person name="Silverstein K.A.T."/>
            <person name="Koren S."/>
            <person name="Bechman K.B."/>
            <person name="Herman A."/>
            <person name="Abrahante J.E."/>
            <person name="Garbe J."/>
        </authorList>
    </citation>
    <scope>NUCLEOTIDE SEQUENCE</scope>
    <source>
        <strain evidence="1">Duluth1</strain>
        <tissue evidence="1">Whole animal</tissue>
    </source>
</reference>
<protein>
    <submittedName>
        <fullName evidence="1">Uncharacterized protein</fullName>
    </submittedName>
</protein>
<dbReference type="AlphaFoldDB" id="A0A9D4KPW6"/>
<evidence type="ECO:0000313" key="2">
    <source>
        <dbReference type="Proteomes" id="UP000828390"/>
    </source>
</evidence>
<sequence length="66" mass="7532">MQDVFQQGDFNLPQPSTLASNVNRARAQHRPKEPDSLDFEVGGMNIRMNERSEISINICYTSHLRA</sequence>
<accession>A0A9D4KPW6</accession>
<gene>
    <name evidence="1" type="ORF">DPMN_116687</name>
</gene>
<keyword evidence="2" id="KW-1185">Reference proteome</keyword>
<evidence type="ECO:0000313" key="1">
    <source>
        <dbReference type="EMBL" id="KAH3843177.1"/>
    </source>
</evidence>
<proteinExistence type="predicted"/>
<dbReference type="EMBL" id="JAIWYP010000004">
    <property type="protein sequence ID" value="KAH3843177.1"/>
    <property type="molecule type" value="Genomic_DNA"/>
</dbReference>
<comment type="caution">
    <text evidence="1">The sequence shown here is derived from an EMBL/GenBank/DDBJ whole genome shotgun (WGS) entry which is preliminary data.</text>
</comment>